<evidence type="ECO:0000256" key="3">
    <source>
        <dbReference type="ARBA" id="ARBA00023163"/>
    </source>
</evidence>
<evidence type="ECO:0000256" key="1">
    <source>
        <dbReference type="ARBA" id="ARBA00023015"/>
    </source>
</evidence>
<evidence type="ECO:0000313" key="5">
    <source>
        <dbReference type="EMBL" id="ACT50242.1"/>
    </source>
</evidence>
<dbReference type="Gene3D" id="2.10.109.10">
    <property type="entry name" value="Umud Fragment, subunit A"/>
    <property type="match status" value="1"/>
</dbReference>
<dbReference type="AlphaFoldDB" id="C6XCG7"/>
<dbReference type="SUPFAM" id="SSF51306">
    <property type="entry name" value="LexA/Signal peptidase"/>
    <property type="match status" value="1"/>
</dbReference>
<keyword evidence="6" id="KW-1185">Reference proteome</keyword>
<dbReference type="CDD" id="cd06529">
    <property type="entry name" value="S24_LexA-like"/>
    <property type="match status" value="1"/>
</dbReference>
<evidence type="ECO:0000259" key="4">
    <source>
        <dbReference type="PROSITE" id="PS51702"/>
    </source>
</evidence>
<dbReference type="RefSeq" id="WP_015829768.1">
    <property type="nucleotide sequence ID" value="NC_012969.1"/>
</dbReference>
<gene>
    <name evidence="5" type="ordered locus">Msip34_0995</name>
</gene>
<dbReference type="KEGG" id="mei:Msip34_0995"/>
<protein>
    <submittedName>
        <fullName evidence="5">Putative phage repressor</fullName>
    </submittedName>
</protein>
<accession>C6XCG7</accession>
<keyword evidence="1" id="KW-0805">Transcription regulation</keyword>
<dbReference type="HOGENOM" id="CLU_1193723_0_0_4"/>
<dbReference type="STRING" id="582744.Msip34_0995"/>
<evidence type="ECO:0000256" key="2">
    <source>
        <dbReference type="ARBA" id="ARBA00023125"/>
    </source>
</evidence>
<dbReference type="Pfam" id="PF00717">
    <property type="entry name" value="Peptidase_S24"/>
    <property type="match status" value="1"/>
</dbReference>
<sequence>MGIKQWFSASELALLSQHLVVRLPNSVRGCRDKAKREAWPSRQVNGKGGPNGILNEYMPPPELSEAIRVFLEARPDFFGSVPRAKMVEVFHDESLCVERYCADHASSSQLLIHENHLIKKVELNADSGLGGVPSRYLKLVHVYGDGMEPLLSDGDEVFIDIRCNAFDGDALYAIRQHGRITIKRVQVRLDGSVAIKYDNDGGFPIEVYSAENAKDVEVVGKVMPFKFGKFRA</sequence>
<dbReference type="InterPro" id="IPR003314">
    <property type="entry name" value="Mu-type_HTH"/>
</dbReference>
<dbReference type="InterPro" id="IPR036286">
    <property type="entry name" value="LexA/Signal_pep-like_sf"/>
</dbReference>
<organism evidence="5 6">
    <name type="scientific">Methylovorus glucosotrophus (strain SIP3-4)</name>
    <dbReference type="NCBI Taxonomy" id="582744"/>
    <lineage>
        <taxon>Bacteria</taxon>
        <taxon>Pseudomonadati</taxon>
        <taxon>Pseudomonadota</taxon>
        <taxon>Betaproteobacteria</taxon>
        <taxon>Nitrosomonadales</taxon>
        <taxon>Methylophilaceae</taxon>
        <taxon>Methylovorus</taxon>
    </lineage>
</organism>
<reference evidence="5 6" key="2">
    <citation type="journal article" date="2011" name="J. Bacteriol.">
        <title>Genomes of three methylotrophs from a single niche uncover genetic and metabolic divergence of Methylophilaceae.</title>
        <authorList>
            <person name="Lapidus A."/>
            <person name="Clum A."/>
            <person name="Labutti K."/>
            <person name="Kaluzhnaya M.G."/>
            <person name="Lim S."/>
            <person name="Beck D.A."/>
            <person name="Glavina Del Rio T."/>
            <person name="Nolan M."/>
            <person name="Mavromatis K."/>
            <person name="Huntemann M."/>
            <person name="Lucas S."/>
            <person name="Lidstrom M.E."/>
            <person name="Ivanova N."/>
            <person name="Chistoserdova L."/>
        </authorList>
    </citation>
    <scope>NUCLEOTIDE SEQUENCE [LARGE SCALE GENOMIC DNA]</scope>
    <source>
        <strain evidence="5 6">SIP3-4</strain>
    </source>
</reference>
<dbReference type="Proteomes" id="UP000002743">
    <property type="component" value="Chromosome"/>
</dbReference>
<feature type="domain" description="HTH Mu-type" evidence="4">
    <location>
        <begin position="5"/>
        <end position="75"/>
    </location>
</feature>
<dbReference type="InterPro" id="IPR015927">
    <property type="entry name" value="Peptidase_S24_S26A/B/C"/>
</dbReference>
<dbReference type="SUPFAM" id="SSF46955">
    <property type="entry name" value="Putative DNA-binding domain"/>
    <property type="match status" value="1"/>
</dbReference>
<dbReference type="EMBL" id="CP001674">
    <property type="protein sequence ID" value="ACT50242.1"/>
    <property type="molecule type" value="Genomic_DNA"/>
</dbReference>
<dbReference type="InterPro" id="IPR036388">
    <property type="entry name" value="WH-like_DNA-bd_sf"/>
</dbReference>
<keyword evidence="2" id="KW-0238">DNA-binding</keyword>
<name>C6XCG7_METGS</name>
<reference evidence="6" key="1">
    <citation type="submission" date="2009-07" db="EMBL/GenBank/DDBJ databases">
        <title>Complete sequence of chromosome of Methylovorus sp. SIP3-4.</title>
        <authorList>
            <person name="Lucas S."/>
            <person name="Copeland A."/>
            <person name="Lapidus A."/>
            <person name="Glavina del Rio T."/>
            <person name="Tice H."/>
            <person name="Bruce D."/>
            <person name="Goodwin L."/>
            <person name="Pitluck S."/>
            <person name="Clum A."/>
            <person name="Larimer F."/>
            <person name="Land M."/>
            <person name="Hauser L."/>
            <person name="Kyrpides N."/>
            <person name="Mikhailova N."/>
            <person name="Kayluzhnaya M."/>
            <person name="Chistoserdova L."/>
        </authorList>
    </citation>
    <scope>NUCLEOTIDE SEQUENCE [LARGE SCALE GENOMIC DNA]</scope>
    <source>
        <strain evidence="6">SIP3-4</strain>
    </source>
</reference>
<dbReference type="InterPro" id="IPR009061">
    <property type="entry name" value="DNA-bd_dom_put_sf"/>
</dbReference>
<dbReference type="eggNOG" id="COG2932">
    <property type="taxonomic scope" value="Bacteria"/>
</dbReference>
<dbReference type="PANTHER" id="PTHR40661">
    <property type="match status" value="1"/>
</dbReference>
<proteinExistence type="predicted"/>
<dbReference type="PROSITE" id="PS51702">
    <property type="entry name" value="HTH_MU"/>
    <property type="match status" value="1"/>
</dbReference>
<dbReference type="PANTHER" id="PTHR40661:SF3">
    <property type="entry name" value="FELS-1 PROPHAGE TRANSCRIPTIONAL REGULATOR"/>
    <property type="match status" value="1"/>
</dbReference>
<dbReference type="InterPro" id="IPR039418">
    <property type="entry name" value="LexA-like"/>
</dbReference>
<dbReference type="Gene3D" id="1.10.10.10">
    <property type="entry name" value="Winged helix-like DNA-binding domain superfamily/Winged helix DNA-binding domain"/>
    <property type="match status" value="1"/>
</dbReference>
<evidence type="ECO:0000313" key="6">
    <source>
        <dbReference type="Proteomes" id="UP000002743"/>
    </source>
</evidence>
<dbReference type="GO" id="GO:0003677">
    <property type="term" value="F:DNA binding"/>
    <property type="evidence" value="ECO:0007669"/>
    <property type="project" value="UniProtKB-KW"/>
</dbReference>
<keyword evidence="3" id="KW-0804">Transcription</keyword>